<dbReference type="InterPro" id="IPR015943">
    <property type="entry name" value="WD40/YVTN_repeat-like_dom_sf"/>
</dbReference>
<dbReference type="Gene3D" id="2.130.10.10">
    <property type="entry name" value="YVTN repeat-like/Quinoprotein amine dehydrogenase"/>
    <property type="match status" value="1"/>
</dbReference>
<protein>
    <submittedName>
        <fullName evidence="2">YVTN family beta-propeller protein</fullName>
    </submittedName>
</protein>
<dbReference type="RefSeq" id="WP_209871516.1">
    <property type="nucleotide sequence ID" value="NZ_JAGGLV010000004.1"/>
</dbReference>
<feature type="domain" description="EF-hand" evidence="1">
    <location>
        <begin position="253"/>
        <end position="288"/>
    </location>
</feature>
<organism evidence="2 3">
    <name type="scientific">Paenibacillus silagei</name>
    <dbReference type="NCBI Taxonomy" id="1670801"/>
    <lineage>
        <taxon>Bacteria</taxon>
        <taxon>Bacillati</taxon>
        <taxon>Bacillota</taxon>
        <taxon>Bacilli</taxon>
        <taxon>Bacillales</taxon>
        <taxon>Paenibacillaceae</taxon>
        <taxon>Paenibacillus</taxon>
    </lineage>
</organism>
<dbReference type="PROSITE" id="PS50222">
    <property type="entry name" value="EF_HAND_2"/>
    <property type="match status" value="1"/>
</dbReference>
<dbReference type="EMBL" id="JAGGLV010000004">
    <property type="protein sequence ID" value="MBP2111586.1"/>
    <property type="molecule type" value="Genomic_DNA"/>
</dbReference>
<evidence type="ECO:0000313" key="2">
    <source>
        <dbReference type="EMBL" id="MBP2111586.1"/>
    </source>
</evidence>
<dbReference type="InterPro" id="IPR002048">
    <property type="entry name" value="EF_hand_dom"/>
</dbReference>
<gene>
    <name evidence="2" type="ORF">J2Z70_001727</name>
</gene>
<evidence type="ECO:0000313" key="3">
    <source>
        <dbReference type="Proteomes" id="UP000773462"/>
    </source>
</evidence>
<accession>A0ABS4NNE6</accession>
<evidence type="ECO:0000259" key="1">
    <source>
        <dbReference type="PROSITE" id="PS50222"/>
    </source>
</evidence>
<dbReference type="InterPro" id="IPR051200">
    <property type="entry name" value="Host-pathogen_enzymatic-act"/>
</dbReference>
<dbReference type="Proteomes" id="UP000773462">
    <property type="component" value="Unassembled WGS sequence"/>
</dbReference>
<dbReference type="InterPro" id="IPR011048">
    <property type="entry name" value="Haem_d1_sf"/>
</dbReference>
<dbReference type="SUPFAM" id="SSF51004">
    <property type="entry name" value="C-terminal (heme d1) domain of cytochrome cd1-nitrite reductase"/>
    <property type="match status" value="1"/>
</dbReference>
<name>A0ABS4NNE6_9BACL</name>
<reference evidence="2 3" key="1">
    <citation type="submission" date="2021-03" db="EMBL/GenBank/DDBJ databases">
        <title>Genomic Encyclopedia of Type Strains, Phase IV (KMG-IV): sequencing the most valuable type-strain genomes for metagenomic binning, comparative biology and taxonomic classification.</title>
        <authorList>
            <person name="Goeker M."/>
        </authorList>
    </citation>
    <scope>NUCLEOTIDE SEQUENCE [LARGE SCALE GENOMIC DNA]</scope>
    <source>
        <strain evidence="2 3">DSM 101953</strain>
    </source>
</reference>
<keyword evidence="3" id="KW-1185">Reference proteome</keyword>
<dbReference type="PANTHER" id="PTHR47197">
    <property type="entry name" value="PROTEIN NIRF"/>
    <property type="match status" value="1"/>
</dbReference>
<sequence length="385" mass="41952">MSTNMTNHHRNLSSGTNPYVFVSYELDYFFGYVAVIDPAQDKIIRRIPVGSKPGPMCLNYQEDKLYVLNTAQDTVSIIDAYTFKVITTVQIDLGGPDRRPVSLFAASNANKVYVPTQGQMAISIIDTLTNEAEQVELWLHGSAYPFAFAGHPDSHYVSIACQSADNEQGIVTAISVDDDTVHQFGDGIELAFDRSHNPLTVHPDGKTQVTLGPTGMLTYTGTNNFGVSKSSSLLDNTVSGVYLDNGLLYCTSHEDKAYLKQFKNLSIDGQGNITYDQFKEIPSYKGQDKILASRSQSYIGVSVLPTTFPTGGLQIYDVHAASSRFVPLSYIGDFAFASDTKAYVGELTSLRPINVSTATALPAIPFGSDRIAIKNIVSGYSNRSL</sequence>
<comment type="caution">
    <text evidence="2">The sequence shown here is derived from an EMBL/GenBank/DDBJ whole genome shotgun (WGS) entry which is preliminary data.</text>
</comment>
<dbReference type="PANTHER" id="PTHR47197:SF3">
    <property type="entry name" value="DIHYDRO-HEME D1 DEHYDROGENASE"/>
    <property type="match status" value="1"/>
</dbReference>
<proteinExistence type="predicted"/>